<organism evidence="1 2">
    <name type="scientific">Dietzia psychralcaliphila</name>
    <dbReference type="NCBI Taxonomy" id="139021"/>
    <lineage>
        <taxon>Bacteria</taxon>
        <taxon>Bacillati</taxon>
        <taxon>Actinomycetota</taxon>
        <taxon>Actinomycetes</taxon>
        <taxon>Mycobacteriales</taxon>
        <taxon>Dietziaceae</taxon>
        <taxon>Dietzia</taxon>
    </lineage>
</organism>
<reference evidence="1 2" key="1">
    <citation type="submission" date="2016-04" db="EMBL/GenBank/DDBJ databases">
        <title>Complete genome sequence of the haloalkaliphilic hydrocarbon-degrading bacterium Dietzia psychralcaliphila ILA-1T, isolated from a drain of a fish product-processing plant.</title>
        <authorList>
            <person name="Zhao J."/>
            <person name="Hu B."/>
            <person name="Geng S."/>
            <person name="Nie Y."/>
            <person name="Tang Y."/>
        </authorList>
    </citation>
    <scope>NUCLEOTIDE SEQUENCE [LARGE SCALE GENOMIC DNA]</scope>
    <source>
        <strain evidence="1 2">ILA-1</strain>
    </source>
</reference>
<sequence>MPDLTSDTGAGRVDLDDAEALRSSDATGALLHASMAGAQLRAVATAVDSGALDALAGFRPRALVWVSGRSDRARHAAGVVTALCEVVGGASVPPLVHAHTLPTWVGALDVVLVSGDDAGDRDLASAVETAANRGAAVVVDVPREGPVGESGGGRATWLPPLPYLPPHRGVLHHLAAGMAVLSALGVPGLDVGAAADAVDVELEGLGPDLATPVNPAKLLATSVAGSDPLVWIHSDPLSAAYCDRAVAAFCDAGRVTASSSVTDAVRSQAERARGLPAVDPLASLFHDDELDGAREDRTIRHLGMVLSADEEFVRLAAGALADVEWISDRGRDTVGTAPAPLSGKVAALMARTELSAAYLLVGGL</sequence>
<gene>
    <name evidence="1" type="ORF">A6048_04640</name>
</gene>
<evidence type="ECO:0000313" key="1">
    <source>
        <dbReference type="EMBL" id="AWH94895.1"/>
    </source>
</evidence>
<dbReference type="RefSeq" id="WP_107748567.1">
    <property type="nucleotide sequence ID" value="NZ_CP015453.1"/>
</dbReference>
<evidence type="ECO:0008006" key="3">
    <source>
        <dbReference type="Google" id="ProtNLM"/>
    </source>
</evidence>
<keyword evidence="2" id="KW-1185">Reference proteome</keyword>
<dbReference type="GO" id="GO:0097367">
    <property type="term" value="F:carbohydrate derivative binding"/>
    <property type="evidence" value="ECO:0007669"/>
    <property type="project" value="InterPro"/>
</dbReference>
<dbReference type="SUPFAM" id="SSF53697">
    <property type="entry name" value="SIS domain"/>
    <property type="match status" value="1"/>
</dbReference>
<dbReference type="KEGG" id="dpc:A6048_04640"/>
<dbReference type="EMBL" id="CP015453">
    <property type="protein sequence ID" value="AWH94895.1"/>
    <property type="molecule type" value="Genomic_DNA"/>
</dbReference>
<dbReference type="InterPro" id="IPR046348">
    <property type="entry name" value="SIS_dom_sf"/>
</dbReference>
<name>A0AAD0JP01_9ACTN</name>
<protein>
    <recommendedName>
        <fullName evidence="3">Phosphoglucose isomerase-like protein</fullName>
    </recommendedName>
</protein>
<dbReference type="Proteomes" id="UP000244903">
    <property type="component" value="Chromosome"/>
</dbReference>
<accession>A0AAD0JP01</accession>
<proteinExistence type="predicted"/>
<dbReference type="AlphaFoldDB" id="A0AAD0JP01"/>
<evidence type="ECO:0000313" key="2">
    <source>
        <dbReference type="Proteomes" id="UP000244903"/>
    </source>
</evidence>
<dbReference type="GO" id="GO:1901135">
    <property type="term" value="P:carbohydrate derivative metabolic process"/>
    <property type="evidence" value="ECO:0007669"/>
    <property type="project" value="InterPro"/>
</dbReference>